<dbReference type="InterPro" id="IPR032808">
    <property type="entry name" value="DoxX"/>
</dbReference>
<dbReference type="AlphaFoldDB" id="A0A1F5X5J8"/>
<feature type="transmembrane region" description="Helical" evidence="5">
    <location>
        <begin position="90"/>
        <end position="109"/>
    </location>
</feature>
<gene>
    <name evidence="6" type="ORF">A3B18_01680</name>
</gene>
<dbReference type="Pfam" id="PF07681">
    <property type="entry name" value="DoxX"/>
    <property type="match status" value="1"/>
</dbReference>
<accession>A0A1F5X5J8</accession>
<name>A0A1F5X5J8_9BACT</name>
<reference evidence="6 7" key="1">
    <citation type="journal article" date="2016" name="Nat. Commun.">
        <title>Thousands of microbial genomes shed light on interconnected biogeochemical processes in an aquifer system.</title>
        <authorList>
            <person name="Anantharaman K."/>
            <person name="Brown C.T."/>
            <person name="Hug L.A."/>
            <person name="Sharon I."/>
            <person name="Castelle C.J."/>
            <person name="Probst A.J."/>
            <person name="Thomas B.C."/>
            <person name="Singh A."/>
            <person name="Wilkins M.J."/>
            <person name="Karaoz U."/>
            <person name="Brodie E.L."/>
            <person name="Williams K.H."/>
            <person name="Hubbard S.S."/>
            <person name="Banfield J.F."/>
        </authorList>
    </citation>
    <scope>NUCLEOTIDE SEQUENCE [LARGE SCALE GENOMIC DNA]</scope>
</reference>
<evidence type="ECO:0000313" key="6">
    <source>
        <dbReference type="EMBL" id="OGF83137.1"/>
    </source>
</evidence>
<dbReference type="Proteomes" id="UP000178684">
    <property type="component" value="Unassembled WGS sequence"/>
</dbReference>
<feature type="transmembrane region" description="Helical" evidence="5">
    <location>
        <begin position="14"/>
        <end position="32"/>
    </location>
</feature>
<feature type="transmembrane region" description="Helical" evidence="5">
    <location>
        <begin position="44"/>
        <end position="70"/>
    </location>
</feature>
<evidence type="ECO:0000256" key="1">
    <source>
        <dbReference type="ARBA" id="ARBA00004141"/>
    </source>
</evidence>
<evidence type="ECO:0000256" key="3">
    <source>
        <dbReference type="ARBA" id="ARBA00022989"/>
    </source>
</evidence>
<dbReference type="GO" id="GO:0016020">
    <property type="term" value="C:membrane"/>
    <property type="evidence" value="ECO:0007669"/>
    <property type="project" value="UniProtKB-SubCell"/>
</dbReference>
<evidence type="ECO:0008006" key="8">
    <source>
        <dbReference type="Google" id="ProtNLM"/>
    </source>
</evidence>
<evidence type="ECO:0000256" key="2">
    <source>
        <dbReference type="ARBA" id="ARBA00022692"/>
    </source>
</evidence>
<keyword evidence="4 5" id="KW-0472">Membrane</keyword>
<sequence length="113" mass="12458">MLSLFPELLEFERLASFLLRLALGIIFIAHGYAKTFSKKDKATLAVGVFELAGGLMVFLGFLTQLGAIFLIVDRLGALWKTRFNGYEFNILALAAAISLLVLRSGFLSIDLPF</sequence>
<organism evidence="6 7">
    <name type="scientific">Candidatus Giovannonibacteria bacterium RIFCSPLOWO2_01_FULL_46_13</name>
    <dbReference type="NCBI Taxonomy" id="1798352"/>
    <lineage>
        <taxon>Bacteria</taxon>
        <taxon>Candidatus Giovannoniibacteriota</taxon>
    </lineage>
</organism>
<keyword evidence="3 5" id="KW-1133">Transmembrane helix</keyword>
<protein>
    <recommendedName>
        <fullName evidence="8">DoxX family protein</fullName>
    </recommendedName>
</protein>
<keyword evidence="2 5" id="KW-0812">Transmembrane</keyword>
<comment type="subcellular location">
    <subcellularLocation>
        <location evidence="1">Membrane</location>
        <topology evidence="1">Multi-pass membrane protein</topology>
    </subcellularLocation>
</comment>
<evidence type="ECO:0000313" key="7">
    <source>
        <dbReference type="Proteomes" id="UP000178684"/>
    </source>
</evidence>
<proteinExistence type="predicted"/>
<dbReference type="EMBL" id="MFIE01000006">
    <property type="protein sequence ID" value="OGF83137.1"/>
    <property type="molecule type" value="Genomic_DNA"/>
</dbReference>
<evidence type="ECO:0000256" key="4">
    <source>
        <dbReference type="ARBA" id="ARBA00023136"/>
    </source>
</evidence>
<evidence type="ECO:0000256" key="5">
    <source>
        <dbReference type="SAM" id="Phobius"/>
    </source>
</evidence>
<comment type="caution">
    <text evidence="6">The sequence shown here is derived from an EMBL/GenBank/DDBJ whole genome shotgun (WGS) entry which is preliminary data.</text>
</comment>